<organism evidence="2 3">
    <name type="scientific">Octopus sinensis</name>
    <name type="common">East Asian common octopus</name>
    <dbReference type="NCBI Taxonomy" id="2607531"/>
    <lineage>
        <taxon>Eukaryota</taxon>
        <taxon>Metazoa</taxon>
        <taxon>Spiralia</taxon>
        <taxon>Lophotrochozoa</taxon>
        <taxon>Mollusca</taxon>
        <taxon>Cephalopoda</taxon>
        <taxon>Coleoidea</taxon>
        <taxon>Octopodiformes</taxon>
        <taxon>Octopoda</taxon>
        <taxon>Incirrata</taxon>
        <taxon>Octopodidae</taxon>
        <taxon>Octopus</taxon>
    </lineage>
</organism>
<gene>
    <name evidence="3" type="primary">LOC115219853</name>
</gene>
<evidence type="ECO:0000256" key="1">
    <source>
        <dbReference type="SAM" id="Coils"/>
    </source>
</evidence>
<keyword evidence="1" id="KW-0175">Coiled coil</keyword>
<evidence type="ECO:0000313" key="3">
    <source>
        <dbReference type="RefSeq" id="XP_029646002.1"/>
    </source>
</evidence>
<evidence type="ECO:0000313" key="2">
    <source>
        <dbReference type="Proteomes" id="UP000515154"/>
    </source>
</evidence>
<dbReference type="PANTHER" id="PTHR21707:SF42">
    <property type="entry name" value="FLAGELLUM-ASSOCIATED COILED-COIL DOMAIN-CONTAINING PROTEIN 1"/>
    <property type="match status" value="1"/>
</dbReference>
<dbReference type="PANTHER" id="PTHR21707">
    <property type="entry name" value="FLAGELLUM-ASSOCIATED COILED-COIL DOMAIN-CONTAINING PROTEIN 1"/>
    <property type="match status" value="1"/>
</dbReference>
<dbReference type="AlphaFoldDB" id="A0A6P7T6W3"/>
<reference evidence="3" key="1">
    <citation type="submission" date="2025-08" db="UniProtKB">
        <authorList>
            <consortium name="RefSeq"/>
        </authorList>
    </citation>
    <scope>IDENTIFICATION</scope>
</reference>
<dbReference type="InterPro" id="IPR026674">
    <property type="entry name" value="FLACC1"/>
</dbReference>
<dbReference type="GO" id="GO:0005737">
    <property type="term" value="C:cytoplasm"/>
    <property type="evidence" value="ECO:0007669"/>
    <property type="project" value="TreeGrafter"/>
</dbReference>
<dbReference type="KEGG" id="osn:115219853"/>
<name>A0A6P7T6W3_9MOLL</name>
<keyword evidence="2" id="KW-1185">Reference proteome</keyword>
<dbReference type="RefSeq" id="XP_029646002.1">
    <property type="nucleotide sequence ID" value="XM_029790142.2"/>
</dbReference>
<accession>A0A6P7T6W3</accession>
<proteinExistence type="predicted"/>
<sequence length="475" mass="56324">MRGPRSSRANPDLGKNFDYNMEILETGPLDASKEFYGARNNVKPKVFEEPVCQQALQNHLPIKKNKPAQQKYLEDPMVPLVVSPGYILSKNKSKYHAMIKTGEFFNPIQAEDTEENKEPENPERDILLEKLHQQIADLKLFLEEERYKHMQSKVKAEQFLNDTVKELQTQHQDEISKIEEEHTRVIKEIEENHRNQFENCKQEMESQIESLKERNSSLQSAFNSYQATLLEEMEKEWSYKQQELYKKLEAEYQEQINALRERLENEKESEIDNLMKEHREQEEQLKKEHGEKLESMAQYYYNVMEELKEMNSLKHKLKNTQMELEFLKDSHADLQKHFNKMNKEFTNTRGQLKAFEDNFDKKVDEVDDHYKLKINNLLMMNSELRKTFRKKCEELATEKYCASQRQEVNIKKIKDTIESCRQKKTEIPNIPGFQIPSQSADKEVAVETTTDSAKDYHQLLDKDFFKCTDIVKSLN</sequence>
<feature type="coiled-coil region" evidence="1">
    <location>
        <begin position="161"/>
        <end position="344"/>
    </location>
</feature>
<protein>
    <submittedName>
        <fullName evidence="3">Coiled-coil domain-containing protein 73-like isoform X1</fullName>
    </submittedName>
</protein>
<dbReference type="Proteomes" id="UP000515154">
    <property type="component" value="Linkage group LG15"/>
</dbReference>